<evidence type="ECO:0000256" key="1">
    <source>
        <dbReference type="SAM" id="MobiDB-lite"/>
    </source>
</evidence>
<evidence type="ECO:0000313" key="3">
    <source>
        <dbReference type="Proteomes" id="UP000799770"/>
    </source>
</evidence>
<accession>A0A6A5YUU0</accession>
<gene>
    <name evidence="2" type="ORF">BDV96DRAFT_603498</name>
</gene>
<dbReference type="AlphaFoldDB" id="A0A6A5YUU0"/>
<evidence type="ECO:0000313" key="2">
    <source>
        <dbReference type="EMBL" id="KAF2110885.1"/>
    </source>
</evidence>
<feature type="compositionally biased region" description="Basic and acidic residues" evidence="1">
    <location>
        <begin position="138"/>
        <end position="152"/>
    </location>
</feature>
<proteinExistence type="predicted"/>
<keyword evidence="3" id="KW-1185">Reference proteome</keyword>
<feature type="region of interest" description="Disordered" evidence="1">
    <location>
        <begin position="108"/>
        <end position="152"/>
    </location>
</feature>
<feature type="compositionally biased region" description="Basic residues" evidence="1">
    <location>
        <begin position="108"/>
        <end position="124"/>
    </location>
</feature>
<reference evidence="2" key="1">
    <citation type="journal article" date="2020" name="Stud. Mycol.">
        <title>101 Dothideomycetes genomes: a test case for predicting lifestyles and emergence of pathogens.</title>
        <authorList>
            <person name="Haridas S."/>
            <person name="Albert R."/>
            <person name="Binder M."/>
            <person name="Bloem J."/>
            <person name="Labutti K."/>
            <person name="Salamov A."/>
            <person name="Andreopoulos B."/>
            <person name="Baker S."/>
            <person name="Barry K."/>
            <person name="Bills G."/>
            <person name="Bluhm B."/>
            <person name="Cannon C."/>
            <person name="Castanera R."/>
            <person name="Culley D."/>
            <person name="Daum C."/>
            <person name="Ezra D."/>
            <person name="Gonzalez J."/>
            <person name="Henrissat B."/>
            <person name="Kuo A."/>
            <person name="Liang C."/>
            <person name="Lipzen A."/>
            <person name="Lutzoni F."/>
            <person name="Magnuson J."/>
            <person name="Mondo S."/>
            <person name="Nolan M."/>
            <person name="Ohm R."/>
            <person name="Pangilinan J."/>
            <person name="Park H.-J."/>
            <person name="Ramirez L."/>
            <person name="Alfaro M."/>
            <person name="Sun H."/>
            <person name="Tritt A."/>
            <person name="Yoshinaga Y."/>
            <person name="Zwiers L.-H."/>
            <person name="Turgeon B."/>
            <person name="Goodwin S."/>
            <person name="Spatafora J."/>
            <person name="Crous P."/>
            <person name="Grigoriev I."/>
        </authorList>
    </citation>
    <scope>NUCLEOTIDE SEQUENCE</scope>
    <source>
        <strain evidence="2">CBS 627.86</strain>
    </source>
</reference>
<feature type="region of interest" description="Disordered" evidence="1">
    <location>
        <begin position="26"/>
        <end position="63"/>
    </location>
</feature>
<protein>
    <submittedName>
        <fullName evidence="2">Uncharacterized protein</fullName>
    </submittedName>
</protein>
<organism evidence="2 3">
    <name type="scientific">Lophiotrema nucula</name>
    <dbReference type="NCBI Taxonomy" id="690887"/>
    <lineage>
        <taxon>Eukaryota</taxon>
        <taxon>Fungi</taxon>
        <taxon>Dikarya</taxon>
        <taxon>Ascomycota</taxon>
        <taxon>Pezizomycotina</taxon>
        <taxon>Dothideomycetes</taxon>
        <taxon>Pleosporomycetidae</taxon>
        <taxon>Pleosporales</taxon>
        <taxon>Lophiotremataceae</taxon>
        <taxon>Lophiotrema</taxon>
    </lineage>
</organism>
<feature type="compositionally biased region" description="Basic and acidic residues" evidence="1">
    <location>
        <begin position="26"/>
        <end position="49"/>
    </location>
</feature>
<sequence>MSRRENQPAYNKELTSKAWNLIRPNEKSRRWQSELEREDHSQRGRRYVDDSGLGSGSLHDAVDAGFRGTANAYVELSDREDDAYEDDYPHRPCESSYATAYKALPHARRSIHKERYHARPRSRRVVSSNERLTPEPAQRGRETDRRYTESLRREEAEKKLQLEELKYKNRYKKLNQSINKLDNDRLDHVEFKVDNGMLFDHDENWDEWVRKNGERFRGDDNDRS</sequence>
<name>A0A6A5YUU0_9PLEO</name>
<dbReference type="EMBL" id="ML977336">
    <property type="protein sequence ID" value="KAF2110885.1"/>
    <property type="molecule type" value="Genomic_DNA"/>
</dbReference>
<dbReference type="Proteomes" id="UP000799770">
    <property type="component" value="Unassembled WGS sequence"/>
</dbReference>